<dbReference type="AlphaFoldDB" id="A0A8T4GXA3"/>
<dbReference type="GO" id="GO:0004527">
    <property type="term" value="F:exonuclease activity"/>
    <property type="evidence" value="ECO:0007669"/>
    <property type="project" value="UniProtKB-KW"/>
</dbReference>
<dbReference type="Pfam" id="PF01336">
    <property type="entry name" value="tRNA_anti-codon"/>
    <property type="match status" value="1"/>
</dbReference>
<keyword evidence="3" id="KW-0540">Nuclease</keyword>
<evidence type="ECO:0000313" key="4">
    <source>
        <dbReference type="Proteomes" id="UP000823736"/>
    </source>
</evidence>
<dbReference type="Proteomes" id="UP000823736">
    <property type="component" value="Unassembled WGS sequence"/>
</dbReference>
<gene>
    <name evidence="3" type="ORF">J2753_002060</name>
</gene>
<evidence type="ECO:0000256" key="1">
    <source>
        <dbReference type="SAM" id="MobiDB-lite"/>
    </source>
</evidence>
<feature type="compositionally biased region" description="Acidic residues" evidence="1">
    <location>
        <begin position="127"/>
        <end position="138"/>
    </location>
</feature>
<dbReference type="OrthoDB" id="60224at2157"/>
<dbReference type="CDD" id="cd04487">
    <property type="entry name" value="RecJ_OBF2_like"/>
    <property type="match status" value="1"/>
</dbReference>
<feature type="domain" description="S1 motif" evidence="2">
    <location>
        <begin position="38"/>
        <end position="103"/>
    </location>
</feature>
<protein>
    <submittedName>
        <fullName evidence="3">RecJ-like exonuclease</fullName>
    </submittedName>
</protein>
<dbReference type="EMBL" id="JAGGLC010000004">
    <property type="protein sequence ID" value="MBP1987559.1"/>
    <property type="molecule type" value="Genomic_DNA"/>
</dbReference>
<dbReference type="SMART" id="SM00316">
    <property type="entry name" value="S1"/>
    <property type="match status" value="1"/>
</dbReference>
<feature type="region of interest" description="Disordered" evidence="1">
    <location>
        <begin position="116"/>
        <end position="248"/>
    </location>
</feature>
<dbReference type="InterPro" id="IPR003029">
    <property type="entry name" value="S1_domain"/>
</dbReference>
<feature type="compositionally biased region" description="Basic and acidic residues" evidence="1">
    <location>
        <begin position="238"/>
        <end position="248"/>
    </location>
</feature>
<dbReference type="InterPro" id="IPR012340">
    <property type="entry name" value="NA-bd_OB-fold"/>
</dbReference>
<comment type="caution">
    <text evidence="3">The sequence shown here is derived from an EMBL/GenBank/DDBJ whole genome shotgun (WGS) entry which is preliminary data.</text>
</comment>
<dbReference type="SUPFAM" id="SSF64182">
    <property type="entry name" value="DHH phosphoesterases"/>
    <property type="match status" value="1"/>
</dbReference>
<reference evidence="3" key="1">
    <citation type="submission" date="2021-03" db="EMBL/GenBank/DDBJ databases">
        <title>Genomic Encyclopedia of Type Strains, Phase IV (KMG-IV): sequencing the most valuable type-strain genomes for metagenomic binning, comparative biology and taxonomic classification.</title>
        <authorList>
            <person name="Goeker M."/>
        </authorList>
    </citation>
    <scope>NUCLEOTIDE SEQUENCE</scope>
    <source>
        <strain evidence="3">DSM 26232</strain>
    </source>
</reference>
<dbReference type="Gene3D" id="2.40.50.1010">
    <property type="match status" value="1"/>
</dbReference>
<organism evidence="3 4">
    <name type="scientific">Halolamina salifodinae</name>
    <dbReference type="NCBI Taxonomy" id="1202767"/>
    <lineage>
        <taxon>Archaea</taxon>
        <taxon>Methanobacteriati</taxon>
        <taxon>Methanobacteriota</taxon>
        <taxon>Stenosarchaea group</taxon>
        <taxon>Halobacteria</taxon>
        <taxon>Halobacteriales</taxon>
        <taxon>Haloferacaceae</taxon>
    </lineage>
</organism>
<keyword evidence="3" id="KW-0378">Hydrolase</keyword>
<dbReference type="SUPFAM" id="SSF50249">
    <property type="entry name" value="Nucleic acid-binding proteins"/>
    <property type="match status" value="2"/>
</dbReference>
<evidence type="ECO:0000313" key="3">
    <source>
        <dbReference type="EMBL" id="MBP1987559.1"/>
    </source>
</evidence>
<sequence length="745" mass="80167">MGNCIICGADTQGHICQSHEEDAVFEFRGDSADQLVENRFYRGVVDGYADFGVFIDLSPSVTGLLHRSELDGRLESLDWEAGDSVFVQVKNVRDNGNIDLTSSIRQADREFRGTLIQEGTEEKLPEEGEEGNGSEEADAGNGHEEADAGNGRERDGESVTEASTSDETPEAEEATEEEAEAAEAAEAEEAESEEAAAAAEPEESESEESAETTEAPGAEAREAAAEETEETPVEASEEPTRRNIGELSDRVGEAVRIDGEVVGARQTGGPTVFELRDETGIVDCAAFIEAGVRAYPEIEVGDIVRLDGEVEVRREELQVETEALVELEGDEAATVERRLADAMTERARPDELTLVAEDAAVDAASEELLDAAESIRRAVLESRPIVVRHAATADGYVAGVALERAVLPMVREEHAESDAEYHYVTRRPLEESVYGMNDATNDVTRMLQDRERHDEKLPLVVLAGTASTVESEDGLEMLGIYGADRVVVDAAPADPEIADAAEVLVNPTADDLSTGALAASLASTVTPGVREEIAHLPAVSYWEETPESYLAAAREAGFDVEDVTELREAIALEAFYQSYDEKRELVGDLLFGESVEAISAGAPEDAAESETLAGHIATQFREKMDTEVETAEANLETSEAEGIEVAVLDTEDYTHKYDFPPNSLLMDELHRRGDAGVTVGVAMDELWVRADADPDLREVAREAASNAPGAGITAAGLREGRIEFLSGAREEVEIAVVGAVVEQFD</sequence>
<feature type="compositionally biased region" description="Basic and acidic residues" evidence="1">
    <location>
        <begin position="141"/>
        <end position="157"/>
    </location>
</feature>
<keyword evidence="3" id="KW-0269">Exonuclease</keyword>
<dbReference type="RefSeq" id="WP_209491885.1">
    <property type="nucleotide sequence ID" value="NZ_JAGGLC010000004.1"/>
</dbReference>
<dbReference type="GO" id="GO:0003676">
    <property type="term" value="F:nucleic acid binding"/>
    <property type="evidence" value="ECO:0007669"/>
    <property type="project" value="InterPro"/>
</dbReference>
<accession>A0A8T4GXA3</accession>
<feature type="compositionally biased region" description="Acidic residues" evidence="1">
    <location>
        <begin position="167"/>
        <end position="211"/>
    </location>
</feature>
<name>A0A8T4GXA3_9EURY</name>
<dbReference type="InterPro" id="IPR038763">
    <property type="entry name" value="DHH_sf"/>
</dbReference>
<keyword evidence="4" id="KW-1185">Reference proteome</keyword>
<proteinExistence type="predicted"/>
<dbReference type="PROSITE" id="PS50126">
    <property type="entry name" value="S1"/>
    <property type="match status" value="1"/>
</dbReference>
<dbReference type="Gene3D" id="2.40.50.140">
    <property type="entry name" value="Nucleic acid-binding proteins"/>
    <property type="match status" value="1"/>
</dbReference>
<dbReference type="InterPro" id="IPR004365">
    <property type="entry name" value="NA-bd_OB_tRNA"/>
</dbReference>
<evidence type="ECO:0000259" key="2">
    <source>
        <dbReference type="PROSITE" id="PS50126"/>
    </source>
</evidence>
<feature type="compositionally biased region" description="Acidic residues" evidence="1">
    <location>
        <begin position="225"/>
        <end position="237"/>
    </location>
</feature>